<dbReference type="eggNOG" id="ENOG502ZVH6">
    <property type="taxonomic scope" value="Bacteria"/>
</dbReference>
<gene>
    <name evidence="1" type="ORF">HMPREF0444_0125</name>
</gene>
<evidence type="ECO:0000313" key="1">
    <source>
        <dbReference type="EMBL" id="EEW38132.1"/>
    </source>
</evidence>
<keyword evidence="2" id="KW-1185">Reference proteome</keyword>
<sequence length="99" mass="11616">MNIGDEIDRLFKGTQDNFIYFQKQYERWLITNIFSLAKKTEKIFLKRRNMKAIKLEAQNTKLVLSKIVKELDSSIQGEFSNKVVETLEKKSAEYDSFGS</sequence>
<comment type="caution">
    <text evidence="1">The sequence shown here is derived from an EMBL/GenBank/DDBJ whole genome shotgun (WGS) entry which is preliminary data.</text>
</comment>
<dbReference type="Proteomes" id="UP000005926">
    <property type="component" value="Unassembled WGS sequence"/>
</dbReference>
<dbReference type="STRING" id="638301.HMPREF0444_0125"/>
<dbReference type="EMBL" id="ACKZ01000007">
    <property type="protein sequence ID" value="EEW38132.1"/>
    <property type="molecule type" value="Genomic_DNA"/>
</dbReference>
<dbReference type="GeneID" id="78411608"/>
<reference evidence="1 2" key="1">
    <citation type="submission" date="2009-08" db="EMBL/GenBank/DDBJ databases">
        <authorList>
            <person name="Muzny D."/>
            <person name="Qin X."/>
            <person name="Deng J."/>
            <person name="Jiang H."/>
            <person name="Liu Y."/>
            <person name="Qu J."/>
            <person name="Song X.-Z."/>
            <person name="Zhang L."/>
            <person name="Thornton R."/>
            <person name="Coyle M."/>
            <person name="Francisco L."/>
            <person name="Jackson L."/>
            <person name="Javaid M."/>
            <person name="Korchina V."/>
            <person name="Kovar C."/>
            <person name="Mata R."/>
            <person name="Mathew T."/>
            <person name="Ngo R."/>
            <person name="Nguyen L."/>
            <person name="Nguyen N."/>
            <person name="Okwuonu G."/>
            <person name="Ongeri F."/>
            <person name="Pham C."/>
            <person name="Simmons D."/>
            <person name="Wilczek-Boney K."/>
            <person name="Hale W."/>
            <person name="Jakkamsetti A."/>
            <person name="Pham P."/>
            <person name="Ruth R."/>
            <person name="San Lucas F."/>
            <person name="Warren J."/>
            <person name="Zhang J."/>
            <person name="Zhao Z."/>
            <person name="Zhou C."/>
            <person name="Zhu D."/>
            <person name="Lee S."/>
            <person name="Bess C."/>
            <person name="Blankenburg K."/>
            <person name="Forbes L."/>
            <person name="Fu Q."/>
            <person name="Gubbala S."/>
            <person name="Hirani K."/>
            <person name="Jayaseelan J.C."/>
            <person name="Lara F."/>
            <person name="Munidasa M."/>
            <person name="Palculict T."/>
            <person name="Patil S."/>
            <person name="Pu L.-L."/>
            <person name="Saada N."/>
            <person name="Tang L."/>
            <person name="Weissenberger G."/>
            <person name="Zhu Y."/>
            <person name="Hemphill L."/>
            <person name="Shang Y."/>
            <person name="Youmans B."/>
            <person name="Ayvaz T."/>
            <person name="Ross M."/>
            <person name="Santibanez J."/>
            <person name="Aqrawi P."/>
            <person name="Gross S."/>
            <person name="Joshi V."/>
            <person name="Fowler G."/>
            <person name="Nazareth L."/>
            <person name="Reid J."/>
            <person name="Worley K."/>
            <person name="Petrosino J."/>
            <person name="Highlander S."/>
            <person name="Gibbs R."/>
        </authorList>
    </citation>
    <scope>NUCLEOTIDE SEQUENCE [LARGE SCALE GENOMIC DNA]</scope>
    <source>
        <strain evidence="1 2">ATCC 49175</strain>
    </source>
</reference>
<dbReference type="RefSeq" id="WP_005605051.1">
    <property type="nucleotide sequence ID" value="NZ_CP102283.1"/>
</dbReference>
<accession>C8NDY0</accession>
<protein>
    <submittedName>
        <fullName evidence="1">Uncharacterized protein</fullName>
    </submittedName>
</protein>
<name>C8NDY0_9LACT</name>
<proteinExistence type="predicted"/>
<evidence type="ECO:0000313" key="2">
    <source>
        <dbReference type="Proteomes" id="UP000005926"/>
    </source>
</evidence>
<dbReference type="AlphaFoldDB" id="C8NDY0"/>
<organism evidence="1 2">
    <name type="scientific">Granulicatella adiacens ATCC 49175</name>
    <dbReference type="NCBI Taxonomy" id="638301"/>
    <lineage>
        <taxon>Bacteria</taxon>
        <taxon>Bacillati</taxon>
        <taxon>Bacillota</taxon>
        <taxon>Bacilli</taxon>
        <taxon>Lactobacillales</taxon>
        <taxon>Carnobacteriaceae</taxon>
        <taxon>Granulicatella</taxon>
    </lineage>
</organism>
<dbReference type="HOGENOM" id="CLU_179385_1_0_9"/>